<comment type="caution">
    <text evidence="2">The sequence shown here is derived from an EMBL/GenBank/DDBJ whole genome shotgun (WGS) entry which is preliminary data.</text>
</comment>
<name>A0ABW5WSS1_9STAP</name>
<evidence type="ECO:0000259" key="1">
    <source>
        <dbReference type="Pfam" id="PF06855"/>
    </source>
</evidence>
<dbReference type="Proteomes" id="UP001597519">
    <property type="component" value="Unassembled WGS sequence"/>
</dbReference>
<dbReference type="InterPro" id="IPR036806">
    <property type="entry name" value="YozE_SAM-like_sf"/>
</dbReference>
<organism evidence="2 3">
    <name type="scientific">Corticicoccus populi</name>
    <dbReference type="NCBI Taxonomy" id="1812821"/>
    <lineage>
        <taxon>Bacteria</taxon>
        <taxon>Bacillati</taxon>
        <taxon>Bacillota</taxon>
        <taxon>Bacilli</taxon>
        <taxon>Bacillales</taxon>
        <taxon>Staphylococcaceae</taxon>
        <taxon>Corticicoccus</taxon>
    </lineage>
</organism>
<gene>
    <name evidence="2" type="ORF">ACFSX4_02440</name>
</gene>
<dbReference type="InterPro" id="IPR023089">
    <property type="entry name" value="YozE_SAM-like"/>
</dbReference>
<evidence type="ECO:0000313" key="2">
    <source>
        <dbReference type="EMBL" id="MFD2829308.1"/>
    </source>
</evidence>
<sequence length="73" mass="8769">MKDRSYYQYMKTRIGEKGDIGTFASYITRDTMFPKYTQDYDEISDYLEKNPYPGISLSIFDASFNDFENWLLY</sequence>
<reference evidence="3" key="1">
    <citation type="journal article" date="2019" name="Int. J. Syst. Evol. Microbiol.">
        <title>The Global Catalogue of Microorganisms (GCM) 10K type strain sequencing project: providing services to taxonomists for standard genome sequencing and annotation.</title>
        <authorList>
            <consortium name="The Broad Institute Genomics Platform"/>
            <consortium name="The Broad Institute Genome Sequencing Center for Infectious Disease"/>
            <person name="Wu L."/>
            <person name="Ma J."/>
        </authorList>
    </citation>
    <scope>NUCLEOTIDE SEQUENCE [LARGE SCALE GENOMIC DNA]</scope>
    <source>
        <strain evidence="3">KCTC 33575</strain>
    </source>
</reference>
<keyword evidence="3" id="KW-1185">Reference proteome</keyword>
<dbReference type="EMBL" id="JBHUOQ010000001">
    <property type="protein sequence ID" value="MFD2829308.1"/>
    <property type="molecule type" value="Genomic_DNA"/>
</dbReference>
<feature type="domain" description="YozE SAM-like" evidence="1">
    <location>
        <begin position="5"/>
        <end position="68"/>
    </location>
</feature>
<dbReference type="Pfam" id="PF06855">
    <property type="entry name" value="YozE_SAM_like"/>
    <property type="match status" value="1"/>
</dbReference>
<dbReference type="RefSeq" id="WP_377771201.1">
    <property type="nucleotide sequence ID" value="NZ_JBHUOQ010000001.1"/>
</dbReference>
<dbReference type="SUPFAM" id="SSF140652">
    <property type="entry name" value="YozE-like"/>
    <property type="match status" value="1"/>
</dbReference>
<proteinExistence type="predicted"/>
<accession>A0ABW5WSS1</accession>
<evidence type="ECO:0000313" key="3">
    <source>
        <dbReference type="Proteomes" id="UP001597519"/>
    </source>
</evidence>
<protein>
    <submittedName>
        <fullName evidence="2">YozE family protein</fullName>
    </submittedName>
</protein>
<dbReference type="Gene3D" id="1.10.150.260">
    <property type="entry name" value="YozE SAM-like"/>
    <property type="match status" value="1"/>
</dbReference>